<dbReference type="Pfam" id="PF01047">
    <property type="entry name" value="MarR"/>
    <property type="match status" value="1"/>
</dbReference>
<keyword evidence="2" id="KW-0238">DNA-binding</keyword>
<evidence type="ECO:0000259" key="4">
    <source>
        <dbReference type="PROSITE" id="PS50995"/>
    </source>
</evidence>
<organism evidence="5 6">
    <name type="scientific">Sphingorhabdus profundilacus</name>
    <dbReference type="NCBI Taxonomy" id="2509718"/>
    <lineage>
        <taxon>Bacteria</taxon>
        <taxon>Pseudomonadati</taxon>
        <taxon>Pseudomonadota</taxon>
        <taxon>Alphaproteobacteria</taxon>
        <taxon>Sphingomonadales</taxon>
        <taxon>Sphingomonadaceae</taxon>
        <taxon>Sphingorhabdus</taxon>
    </lineage>
</organism>
<keyword evidence="3" id="KW-0804">Transcription</keyword>
<keyword evidence="1" id="KW-0805">Transcription regulation</keyword>
<dbReference type="InterPro" id="IPR036388">
    <property type="entry name" value="WH-like_DNA-bd_sf"/>
</dbReference>
<dbReference type="InterPro" id="IPR036390">
    <property type="entry name" value="WH_DNA-bd_sf"/>
</dbReference>
<dbReference type="PANTHER" id="PTHR42756">
    <property type="entry name" value="TRANSCRIPTIONAL REGULATOR, MARR"/>
    <property type="match status" value="1"/>
</dbReference>
<dbReference type="EMBL" id="SDWJ01000001">
    <property type="protein sequence ID" value="MVZ96648.1"/>
    <property type="molecule type" value="Genomic_DNA"/>
</dbReference>
<name>A0A6I4M2D4_9SPHN</name>
<dbReference type="AlphaFoldDB" id="A0A6I4M2D4"/>
<dbReference type="RefSeq" id="WP_160352611.1">
    <property type="nucleotide sequence ID" value="NZ_SDWJ01000001.1"/>
</dbReference>
<proteinExistence type="predicted"/>
<comment type="caution">
    <text evidence="5">The sequence shown here is derived from an EMBL/GenBank/DDBJ whole genome shotgun (WGS) entry which is preliminary data.</text>
</comment>
<dbReference type="SMART" id="SM00347">
    <property type="entry name" value="HTH_MARR"/>
    <property type="match status" value="1"/>
</dbReference>
<evidence type="ECO:0000256" key="2">
    <source>
        <dbReference type="ARBA" id="ARBA00023125"/>
    </source>
</evidence>
<dbReference type="PROSITE" id="PS50995">
    <property type="entry name" value="HTH_MARR_2"/>
    <property type="match status" value="1"/>
</dbReference>
<sequence length="146" mass="16439">MSDDLGFLLGDAARLLRRSFDERARAVGVTRPQWRVLALLKRFDGCTQVTMADMLDVEPITLGRMIDRLQESGLVERRADPKDRRAWRLHLTTLGESRIGALRPTALALFDDALAGLDDAQRTQLESMLNTIRTNLTRKPLETAHG</sequence>
<dbReference type="SUPFAM" id="SSF46785">
    <property type="entry name" value="Winged helix' DNA-binding domain"/>
    <property type="match status" value="1"/>
</dbReference>
<gene>
    <name evidence="5" type="ORF">EUU23_02875</name>
</gene>
<accession>A0A6I4M2D4</accession>
<dbReference type="InterPro" id="IPR000835">
    <property type="entry name" value="HTH_MarR-typ"/>
</dbReference>
<evidence type="ECO:0000256" key="3">
    <source>
        <dbReference type="ARBA" id="ARBA00023163"/>
    </source>
</evidence>
<evidence type="ECO:0000313" key="6">
    <source>
        <dbReference type="Proteomes" id="UP000471147"/>
    </source>
</evidence>
<reference evidence="5 6" key="1">
    <citation type="submission" date="2019-01" db="EMBL/GenBank/DDBJ databases">
        <title>Sphingorhabdus lacus sp.nov., isolated from an oligotrophic freshwater lake.</title>
        <authorList>
            <person name="Park M."/>
        </authorList>
    </citation>
    <scope>NUCLEOTIDE SEQUENCE [LARGE SCALE GENOMIC DNA]</scope>
    <source>
        <strain evidence="5 6">IMCC26285</strain>
    </source>
</reference>
<dbReference type="PRINTS" id="PR00598">
    <property type="entry name" value="HTHMARR"/>
</dbReference>
<dbReference type="OrthoDB" id="582199at2"/>
<dbReference type="GO" id="GO:0003677">
    <property type="term" value="F:DNA binding"/>
    <property type="evidence" value="ECO:0007669"/>
    <property type="project" value="UniProtKB-KW"/>
</dbReference>
<dbReference type="GO" id="GO:0003700">
    <property type="term" value="F:DNA-binding transcription factor activity"/>
    <property type="evidence" value="ECO:0007669"/>
    <property type="project" value="InterPro"/>
</dbReference>
<keyword evidence="6" id="KW-1185">Reference proteome</keyword>
<dbReference type="Proteomes" id="UP000471147">
    <property type="component" value="Unassembled WGS sequence"/>
</dbReference>
<dbReference type="Gene3D" id="1.10.10.10">
    <property type="entry name" value="Winged helix-like DNA-binding domain superfamily/Winged helix DNA-binding domain"/>
    <property type="match status" value="1"/>
</dbReference>
<evidence type="ECO:0000313" key="5">
    <source>
        <dbReference type="EMBL" id="MVZ96648.1"/>
    </source>
</evidence>
<feature type="domain" description="HTH marR-type" evidence="4">
    <location>
        <begin position="2"/>
        <end position="134"/>
    </location>
</feature>
<dbReference type="PANTHER" id="PTHR42756:SF1">
    <property type="entry name" value="TRANSCRIPTIONAL REPRESSOR OF EMRAB OPERON"/>
    <property type="match status" value="1"/>
</dbReference>
<evidence type="ECO:0000256" key="1">
    <source>
        <dbReference type="ARBA" id="ARBA00023015"/>
    </source>
</evidence>
<protein>
    <submittedName>
        <fullName evidence="5">MarR family transcriptional regulator</fullName>
    </submittedName>
</protein>